<keyword evidence="10" id="KW-1185">Reference proteome</keyword>
<comment type="similarity">
    <text evidence="1 4 7">Belongs to the tRNA pseudouridine synthase TruA family.</text>
</comment>
<dbReference type="OrthoDB" id="9811823at2"/>
<comment type="caution">
    <text evidence="4">Lacks conserved residue(s) required for the propagation of feature annotation.</text>
</comment>
<evidence type="ECO:0000256" key="1">
    <source>
        <dbReference type="ARBA" id="ARBA00009375"/>
    </source>
</evidence>
<dbReference type="FunFam" id="3.30.70.580:FF:000001">
    <property type="entry name" value="tRNA pseudouridine synthase A"/>
    <property type="match status" value="1"/>
</dbReference>
<dbReference type="PANTHER" id="PTHR11142:SF0">
    <property type="entry name" value="TRNA PSEUDOURIDINE SYNTHASE-LIKE 1"/>
    <property type="match status" value="1"/>
</dbReference>
<comment type="caution">
    <text evidence="9">The sequence shown here is derived from an EMBL/GenBank/DDBJ whole genome shotgun (WGS) entry which is preliminary data.</text>
</comment>
<dbReference type="CDD" id="cd02570">
    <property type="entry name" value="PseudoU_synth_EcTruA"/>
    <property type="match status" value="1"/>
</dbReference>
<comment type="subunit">
    <text evidence="4">Homodimer.</text>
</comment>
<dbReference type="InterPro" id="IPR020095">
    <property type="entry name" value="PsdUridine_synth_TruA_C"/>
</dbReference>
<keyword evidence="3 4" id="KW-0413">Isomerase</keyword>
<dbReference type="Pfam" id="PF01416">
    <property type="entry name" value="PseudoU_synth_1"/>
    <property type="match status" value="2"/>
</dbReference>
<dbReference type="STRING" id="1305675.BFG57_13170"/>
<feature type="binding site" evidence="4 6">
    <location>
        <position position="117"/>
    </location>
    <ligand>
        <name>substrate</name>
    </ligand>
</feature>
<organism evidence="9 10">
    <name type="scientific">Bacillus solimangrovi</name>
    <dbReference type="NCBI Taxonomy" id="1305675"/>
    <lineage>
        <taxon>Bacteria</taxon>
        <taxon>Bacillati</taxon>
        <taxon>Bacillota</taxon>
        <taxon>Bacilli</taxon>
        <taxon>Bacillales</taxon>
        <taxon>Bacillaceae</taxon>
        <taxon>Bacillus</taxon>
    </lineage>
</organism>
<evidence type="ECO:0000256" key="2">
    <source>
        <dbReference type="ARBA" id="ARBA00022694"/>
    </source>
</evidence>
<dbReference type="InterPro" id="IPR020097">
    <property type="entry name" value="PsdUridine_synth_TruA_a/b_dom"/>
</dbReference>
<feature type="domain" description="Pseudouridine synthase I TruA alpha/beta" evidence="8">
    <location>
        <begin position="150"/>
        <end position="252"/>
    </location>
</feature>
<dbReference type="InterPro" id="IPR020094">
    <property type="entry name" value="TruA/RsuA/RluB/E/F_N"/>
</dbReference>
<dbReference type="HAMAP" id="MF_00171">
    <property type="entry name" value="TruA"/>
    <property type="match status" value="1"/>
</dbReference>
<feature type="active site" description="Nucleophile" evidence="4 5">
    <location>
        <position position="59"/>
    </location>
</feature>
<reference evidence="9 10" key="1">
    <citation type="submission" date="2016-08" db="EMBL/GenBank/DDBJ databases">
        <title>Genome of Bacillus solimangrovi GH2-4.</title>
        <authorList>
            <person name="Lim S."/>
            <person name="Kim B.-C."/>
        </authorList>
    </citation>
    <scope>NUCLEOTIDE SEQUENCE [LARGE SCALE GENOMIC DNA]</scope>
    <source>
        <strain evidence="9 10">GH2-4</strain>
    </source>
</reference>
<evidence type="ECO:0000256" key="3">
    <source>
        <dbReference type="ARBA" id="ARBA00023235"/>
    </source>
</evidence>
<sequence length="253" mass="29139">MIDMNDLQRIKCTISYDGTSFNGYQVQPDKRTVQQELEHALSRIHKGQAIKVVASGRTDTGVHARGQVIHFDTPLSIPVHKWTLALNANLPDDIVVNETEYVSNYFHARFGTKKKEYRYFVNLSKKRDVFNRNYMYHFPRSLNMSDIEEAAKDFIGTHDFTSFCSARSEVEDKVRTIYKIECIQEDDVLIFRFVGNGFLYNMVRILVGTLLQVGEGKISPSQMLELLNERNREHTGVTAPGNGLYLWEVSYNN</sequence>
<evidence type="ECO:0000313" key="9">
    <source>
        <dbReference type="EMBL" id="OEH93221.1"/>
    </source>
</evidence>
<keyword evidence="2 4" id="KW-0819">tRNA processing</keyword>
<comment type="catalytic activity">
    <reaction evidence="4 7">
        <text>uridine(38/39/40) in tRNA = pseudouridine(38/39/40) in tRNA</text>
        <dbReference type="Rhea" id="RHEA:22376"/>
        <dbReference type="Rhea" id="RHEA-COMP:10085"/>
        <dbReference type="Rhea" id="RHEA-COMP:10087"/>
        <dbReference type="ChEBI" id="CHEBI:65314"/>
        <dbReference type="ChEBI" id="CHEBI:65315"/>
        <dbReference type="EC" id="5.4.99.12"/>
    </reaction>
</comment>
<evidence type="ECO:0000256" key="6">
    <source>
        <dbReference type="PIRSR" id="PIRSR001430-2"/>
    </source>
</evidence>
<evidence type="ECO:0000313" key="10">
    <source>
        <dbReference type="Proteomes" id="UP000095209"/>
    </source>
</evidence>
<name>A0A1E5LGL0_9BACI</name>
<dbReference type="Gene3D" id="3.30.70.660">
    <property type="entry name" value="Pseudouridine synthase I, catalytic domain, C-terminal subdomain"/>
    <property type="match status" value="1"/>
</dbReference>
<dbReference type="Proteomes" id="UP000095209">
    <property type="component" value="Unassembled WGS sequence"/>
</dbReference>
<accession>A0A1E5LGL0</accession>
<dbReference type="AlphaFoldDB" id="A0A1E5LGL0"/>
<dbReference type="PIRSF" id="PIRSF001430">
    <property type="entry name" value="tRNA_psdUrid_synth"/>
    <property type="match status" value="1"/>
</dbReference>
<proteinExistence type="inferred from homology"/>
<evidence type="ECO:0000259" key="8">
    <source>
        <dbReference type="Pfam" id="PF01416"/>
    </source>
</evidence>
<feature type="domain" description="Pseudouridine synthase I TruA alpha/beta" evidence="8">
    <location>
        <begin position="15"/>
        <end position="110"/>
    </location>
</feature>
<protein>
    <recommendedName>
        <fullName evidence="4">tRNA pseudouridine synthase A</fullName>
        <ecNumber evidence="4">5.4.99.12</ecNumber>
    </recommendedName>
    <alternativeName>
        <fullName evidence="4">tRNA pseudouridine(38-40) synthase</fullName>
    </alternativeName>
    <alternativeName>
        <fullName evidence="4">tRNA pseudouridylate synthase I</fullName>
    </alternativeName>
    <alternativeName>
        <fullName evidence="4">tRNA-uridine isomerase I</fullName>
    </alternativeName>
</protein>
<evidence type="ECO:0000256" key="4">
    <source>
        <dbReference type="HAMAP-Rule" id="MF_00171"/>
    </source>
</evidence>
<dbReference type="InterPro" id="IPR020103">
    <property type="entry name" value="PsdUridine_synth_cat_dom_sf"/>
</dbReference>
<dbReference type="SUPFAM" id="SSF55120">
    <property type="entry name" value="Pseudouridine synthase"/>
    <property type="match status" value="1"/>
</dbReference>
<dbReference type="InterPro" id="IPR001406">
    <property type="entry name" value="PsdUridine_synth_TruA"/>
</dbReference>
<dbReference type="EC" id="5.4.99.12" evidence="4"/>
<dbReference type="GO" id="GO:0003723">
    <property type="term" value="F:RNA binding"/>
    <property type="evidence" value="ECO:0007669"/>
    <property type="project" value="InterPro"/>
</dbReference>
<gene>
    <name evidence="4" type="primary">truA</name>
    <name evidence="9" type="ORF">BFG57_13170</name>
</gene>
<dbReference type="EMBL" id="MJEH01000015">
    <property type="protein sequence ID" value="OEH93221.1"/>
    <property type="molecule type" value="Genomic_DNA"/>
</dbReference>
<evidence type="ECO:0000256" key="5">
    <source>
        <dbReference type="PIRSR" id="PIRSR001430-1"/>
    </source>
</evidence>
<comment type="function">
    <text evidence="4">Formation of pseudouridine at positions 38, 39 and 40 in the anticodon stem and loop of transfer RNAs.</text>
</comment>
<dbReference type="GO" id="GO:0160147">
    <property type="term" value="F:tRNA pseudouridine(38-40) synthase activity"/>
    <property type="evidence" value="ECO:0007669"/>
    <property type="project" value="UniProtKB-EC"/>
</dbReference>
<dbReference type="PANTHER" id="PTHR11142">
    <property type="entry name" value="PSEUDOURIDYLATE SYNTHASE"/>
    <property type="match status" value="1"/>
</dbReference>
<dbReference type="GO" id="GO:0031119">
    <property type="term" value="P:tRNA pseudouridine synthesis"/>
    <property type="evidence" value="ECO:0007669"/>
    <property type="project" value="UniProtKB-UniRule"/>
</dbReference>
<dbReference type="NCBIfam" id="TIGR00071">
    <property type="entry name" value="hisT_truA"/>
    <property type="match status" value="1"/>
</dbReference>
<evidence type="ECO:0000256" key="7">
    <source>
        <dbReference type="RuleBase" id="RU003792"/>
    </source>
</evidence>
<dbReference type="Gene3D" id="3.30.70.580">
    <property type="entry name" value="Pseudouridine synthase I, catalytic domain, N-terminal subdomain"/>
    <property type="match status" value="1"/>
</dbReference>